<evidence type="ECO:0000313" key="1">
    <source>
        <dbReference type="EMBL" id="WOK93634.1"/>
    </source>
</evidence>
<name>A0AAQ3JP14_9LILI</name>
<keyword evidence="2" id="KW-1185">Reference proteome</keyword>
<dbReference type="Proteomes" id="UP001327560">
    <property type="component" value="Chromosome 1"/>
</dbReference>
<dbReference type="AlphaFoldDB" id="A0AAQ3JP14"/>
<sequence>MQKYMKRSLPHQVVSFPKADGMTLNTETKNPFQNKSFKEKESSLKPEVVVEAFKSNKPSLESVKVNLEKNSEALHRKLSDILSITLNKIQENEGTSEEVPDIKMLSESQSKAVKIRKASIQTIHVNSFPLNIKQNRAKKRRSFLRIQWPLNLMVILSKGVKKMKYQ</sequence>
<gene>
    <name evidence="1" type="ORF">Cni_G02334</name>
</gene>
<dbReference type="EMBL" id="CP136890">
    <property type="protein sequence ID" value="WOK93634.1"/>
    <property type="molecule type" value="Genomic_DNA"/>
</dbReference>
<protein>
    <submittedName>
        <fullName evidence="1">Uncharacterized protein</fullName>
    </submittedName>
</protein>
<evidence type="ECO:0000313" key="2">
    <source>
        <dbReference type="Proteomes" id="UP001327560"/>
    </source>
</evidence>
<proteinExistence type="predicted"/>
<organism evidence="1 2">
    <name type="scientific">Canna indica</name>
    <name type="common">Indian-shot</name>
    <dbReference type="NCBI Taxonomy" id="4628"/>
    <lineage>
        <taxon>Eukaryota</taxon>
        <taxon>Viridiplantae</taxon>
        <taxon>Streptophyta</taxon>
        <taxon>Embryophyta</taxon>
        <taxon>Tracheophyta</taxon>
        <taxon>Spermatophyta</taxon>
        <taxon>Magnoliopsida</taxon>
        <taxon>Liliopsida</taxon>
        <taxon>Zingiberales</taxon>
        <taxon>Cannaceae</taxon>
        <taxon>Canna</taxon>
    </lineage>
</organism>
<accession>A0AAQ3JP14</accession>
<reference evidence="1 2" key="1">
    <citation type="submission" date="2023-10" db="EMBL/GenBank/DDBJ databases">
        <title>Chromosome-scale genome assembly provides insights into flower coloration mechanisms of Canna indica.</title>
        <authorList>
            <person name="Li C."/>
        </authorList>
    </citation>
    <scope>NUCLEOTIDE SEQUENCE [LARGE SCALE GENOMIC DNA]</scope>
    <source>
        <tissue evidence="1">Flower</tissue>
    </source>
</reference>